<evidence type="ECO:0000259" key="1">
    <source>
        <dbReference type="Pfam" id="PF05175"/>
    </source>
</evidence>
<dbReference type="GO" id="GO:0003676">
    <property type="term" value="F:nucleic acid binding"/>
    <property type="evidence" value="ECO:0007669"/>
    <property type="project" value="InterPro"/>
</dbReference>
<dbReference type="EC" id="2.1.1.223" evidence="2"/>
<dbReference type="InterPro" id="IPR007848">
    <property type="entry name" value="Small_mtfrase_dom"/>
</dbReference>
<organism evidence="2">
    <name type="scientific">bioreactor metagenome</name>
    <dbReference type="NCBI Taxonomy" id="1076179"/>
    <lineage>
        <taxon>unclassified sequences</taxon>
        <taxon>metagenomes</taxon>
        <taxon>ecological metagenomes</taxon>
    </lineage>
</organism>
<dbReference type="CDD" id="cd02440">
    <property type="entry name" value="AdoMet_MTases"/>
    <property type="match status" value="1"/>
</dbReference>
<accession>A0A645HXX1</accession>
<dbReference type="InterPro" id="IPR002052">
    <property type="entry name" value="DNA_methylase_N6_adenine_CS"/>
</dbReference>
<comment type="caution">
    <text evidence="2">The sequence shown here is derived from an EMBL/GenBank/DDBJ whole genome shotgun (WGS) entry which is preliminary data.</text>
</comment>
<dbReference type="PANTHER" id="PTHR47739:SF1">
    <property type="entry name" value="TRNA1(VAL) (ADENINE(37)-N6)-METHYLTRANSFERASE"/>
    <property type="match status" value="1"/>
</dbReference>
<evidence type="ECO:0000313" key="2">
    <source>
        <dbReference type="EMBL" id="MPN43858.1"/>
    </source>
</evidence>
<keyword evidence="2" id="KW-0808">Transferase</keyword>
<dbReference type="GO" id="GO:0008757">
    <property type="term" value="F:S-adenosylmethionine-dependent methyltransferase activity"/>
    <property type="evidence" value="ECO:0007669"/>
    <property type="project" value="UniProtKB-ARBA"/>
</dbReference>
<dbReference type="PANTHER" id="PTHR47739">
    <property type="entry name" value="TRNA1(VAL) (ADENINE(37)-N6)-METHYLTRANSFERASE"/>
    <property type="match status" value="1"/>
</dbReference>
<name>A0A645HXX1_9ZZZZ</name>
<dbReference type="InterPro" id="IPR029063">
    <property type="entry name" value="SAM-dependent_MTases_sf"/>
</dbReference>
<dbReference type="GO" id="GO:0032259">
    <property type="term" value="P:methylation"/>
    <property type="evidence" value="ECO:0007669"/>
    <property type="project" value="UniProtKB-KW"/>
</dbReference>
<keyword evidence="2" id="KW-0489">Methyltransferase</keyword>
<protein>
    <submittedName>
        <fullName evidence="2">tRNA1(Val) (Adenine(37)-N6)-methyltransferase</fullName>
        <ecNumber evidence="2">2.1.1.223</ecNumber>
    </submittedName>
</protein>
<dbReference type="AlphaFoldDB" id="A0A645HXX1"/>
<feature type="domain" description="Methyltransferase small" evidence="1">
    <location>
        <begin position="1"/>
        <end position="117"/>
    </location>
</feature>
<dbReference type="PROSITE" id="PS00092">
    <property type="entry name" value="N6_MTASE"/>
    <property type="match status" value="1"/>
</dbReference>
<gene>
    <name evidence="2" type="primary">yfiC_32</name>
    <name evidence="2" type="ORF">SDC9_191419</name>
</gene>
<dbReference type="Pfam" id="PF05175">
    <property type="entry name" value="MTS"/>
    <property type="match status" value="1"/>
</dbReference>
<reference evidence="2" key="1">
    <citation type="submission" date="2019-08" db="EMBL/GenBank/DDBJ databases">
        <authorList>
            <person name="Kucharzyk K."/>
            <person name="Murdoch R.W."/>
            <person name="Higgins S."/>
            <person name="Loffler F."/>
        </authorList>
    </citation>
    <scope>NUCLEOTIDE SEQUENCE</scope>
</reference>
<dbReference type="InterPro" id="IPR050210">
    <property type="entry name" value="tRNA_Adenine-N(6)_MTase"/>
</dbReference>
<dbReference type="Gene3D" id="3.40.50.150">
    <property type="entry name" value="Vaccinia Virus protein VP39"/>
    <property type="match status" value="1"/>
</dbReference>
<sequence>MGTGTGLIALMVAQRNPAAAIWAIDIDPGAVAQAKGNVANSSFADRMTVEQCDFRHCASQRPNRFDLIVSNPPWFENSLLPPDAGRTRARHSVSLTLEELLHTAATCLKQHGTLALILPFDKREELKVLSAKHGFFLKRETIVYPLPDSIPKRLLTEWIRLPLDNPLRSRLIIEHSRHHYSEAFVDLVREFYLYM</sequence>
<dbReference type="EMBL" id="VSSQ01102547">
    <property type="protein sequence ID" value="MPN43858.1"/>
    <property type="molecule type" value="Genomic_DNA"/>
</dbReference>
<dbReference type="SUPFAM" id="SSF53335">
    <property type="entry name" value="S-adenosyl-L-methionine-dependent methyltransferases"/>
    <property type="match status" value="1"/>
</dbReference>
<proteinExistence type="predicted"/>